<dbReference type="STRING" id="1122252.SAMN05660443_1509"/>
<proteinExistence type="predicted"/>
<dbReference type="RefSeq" id="WP_091961478.1">
    <property type="nucleotide sequence ID" value="NZ_FOLH01000003.1"/>
</dbReference>
<dbReference type="Proteomes" id="UP000199058">
    <property type="component" value="Unassembled WGS sequence"/>
</dbReference>
<organism evidence="1 2">
    <name type="scientific">Marinospirillum celere</name>
    <dbReference type="NCBI Taxonomy" id="1122252"/>
    <lineage>
        <taxon>Bacteria</taxon>
        <taxon>Pseudomonadati</taxon>
        <taxon>Pseudomonadota</taxon>
        <taxon>Gammaproteobacteria</taxon>
        <taxon>Oceanospirillales</taxon>
        <taxon>Oceanospirillaceae</taxon>
        <taxon>Marinospirillum</taxon>
    </lineage>
</organism>
<dbReference type="EMBL" id="FOLH01000003">
    <property type="protein sequence ID" value="SFC12453.1"/>
    <property type="molecule type" value="Genomic_DNA"/>
</dbReference>
<sequence length="162" mass="18230">MSLPTFIALEGAADDEQSYPVSIAWSLSDGSIKQALIYPDADWREDEASLVTKDAMDLDLHGYAADEVVRELLYDQEDDVLYVDALHPQEAWLLKLFAAADQEVGFQLIEALELYDDPDTWQETRREAMEFLGLDPSRAEDQVRALLEAHVILTGDQPDISD</sequence>
<evidence type="ECO:0000313" key="1">
    <source>
        <dbReference type="EMBL" id="SFC12453.1"/>
    </source>
</evidence>
<name>A0A1I1GTB8_9GAMM</name>
<keyword evidence="2" id="KW-1185">Reference proteome</keyword>
<accession>A0A1I1GTB8</accession>
<dbReference type="OrthoDB" id="6367287at2"/>
<evidence type="ECO:0000313" key="2">
    <source>
        <dbReference type="Proteomes" id="UP000199058"/>
    </source>
</evidence>
<dbReference type="AlphaFoldDB" id="A0A1I1GTB8"/>
<reference evidence="1 2" key="1">
    <citation type="submission" date="2016-10" db="EMBL/GenBank/DDBJ databases">
        <authorList>
            <person name="de Groot N.N."/>
        </authorList>
    </citation>
    <scope>NUCLEOTIDE SEQUENCE [LARGE SCALE GENOMIC DNA]</scope>
    <source>
        <strain evidence="1 2">DSM 18438</strain>
    </source>
</reference>
<protein>
    <submittedName>
        <fullName evidence="1">Uncharacterized protein</fullName>
    </submittedName>
</protein>
<gene>
    <name evidence="1" type="ORF">SAMN05660443_1509</name>
</gene>